<dbReference type="PROSITE" id="PS50883">
    <property type="entry name" value="EAL"/>
    <property type="match status" value="1"/>
</dbReference>
<dbReference type="CDD" id="cd01948">
    <property type="entry name" value="EAL"/>
    <property type="match status" value="1"/>
</dbReference>
<sequence>MNRIGNAALKLTNSGAMREAAASASRDETLAQRIRKGLKAGEFGVAFQPVVHAQTLKLLNVECLLRWQHPEYGLLLPECFVSAFDDRETAREVTAFMLESVCLQLGEMRRAGQSLPAAAINIQPSQLLDEALVATIRDTTRRHGVDPLLLELELVAAEDASTLLSTQEFTRSLRQLGVRLALNDFGSGYSPLAMLGVAQIDTVKLARGFMARVPGSARDCVVITGLLDLLDKLDMRVVVEGVESEAQLTWLRQRPEVYVQGYHVARPQAKLANALAMR</sequence>
<dbReference type="RefSeq" id="WP_074299337.1">
    <property type="nucleotide sequence ID" value="NZ_FSRU01000002.1"/>
</dbReference>
<dbReference type="InterPro" id="IPR001633">
    <property type="entry name" value="EAL_dom"/>
</dbReference>
<keyword evidence="3" id="KW-1185">Reference proteome</keyword>
<accession>A0A1N6KSH9</accession>
<dbReference type="SUPFAM" id="SSF141868">
    <property type="entry name" value="EAL domain-like"/>
    <property type="match status" value="1"/>
</dbReference>
<gene>
    <name evidence="2" type="ORF">SAMN05444165_4528</name>
</gene>
<dbReference type="PANTHER" id="PTHR33121">
    <property type="entry name" value="CYCLIC DI-GMP PHOSPHODIESTERASE PDEF"/>
    <property type="match status" value="1"/>
</dbReference>
<dbReference type="InterPro" id="IPR050706">
    <property type="entry name" value="Cyclic-di-GMP_PDE-like"/>
</dbReference>
<dbReference type="EMBL" id="FSRU01000002">
    <property type="protein sequence ID" value="SIO59465.1"/>
    <property type="molecule type" value="Genomic_DNA"/>
</dbReference>
<dbReference type="Pfam" id="PF00563">
    <property type="entry name" value="EAL"/>
    <property type="match status" value="1"/>
</dbReference>
<dbReference type="GO" id="GO:0071111">
    <property type="term" value="F:cyclic-guanylate-specific phosphodiesterase activity"/>
    <property type="evidence" value="ECO:0007669"/>
    <property type="project" value="InterPro"/>
</dbReference>
<evidence type="ECO:0000313" key="3">
    <source>
        <dbReference type="Proteomes" id="UP000185151"/>
    </source>
</evidence>
<feature type="domain" description="EAL" evidence="1">
    <location>
        <begin position="27"/>
        <end position="278"/>
    </location>
</feature>
<dbReference type="Proteomes" id="UP000185151">
    <property type="component" value="Unassembled WGS sequence"/>
</dbReference>
<dbReference type="Gene3D" id="3.20.20.450">
    <property type="entry name" value="EAL domain"/>
    <property type="match status" value="1"/>
</dbReference>
<organism evidence="2 3">
    <name type="scientific">Paraburkholderia phenazinium</name>
    <dbReference type="NCBI Taxonomy" id="60549"/>
    <lineage>
        <taxon>Bacteria</taxon>
        <taxon>Pseudomonadati</taxon>
        <taxon>Pseudomonadota</taxon>
        <taxon>Betaproteobacteria</taxon>
        <taxon>Burkholderiales</taxon>
        <taxon>Burkholderiaceae</taxon>
        <taxon>Paraburkholderia</taxon>
    </lineage>
</organism>
<name>A0A1N6KSH9_9BURK</name>
<dbReference type="AlphaFoldDB" id="A0A1N6KSH9"/>
<dbReference type="OrthoDB" id="9813903at2"/>
<evidence type="ECO:0000259" key="1">
    <source>
        <dbReference type="PROSITE" id="PS50883"/>
    </source>
</evidence>
<proteinExistence type="predicted"/>
<dbReference type="PANTHER" id="PTHR33121:SF70">
    <property type="entry name" value="SIGNALING PROTEIN YKOW"/>
    <property type="match status" value="1"/>
</dbReference>
<protein>
    <submittedName>
        <fullName evidence="2">EAL domain, c-di-GMP-specific phosphodiesterase class I (Or its enzymatically inactive variant)</fullName>
    </submittedName>
</protein>
<reference evidence="2 3" key="1">
    <citation type="submission" date="2016-11" db="EMBL/GenBank/DDBJ databases">
        <authorList>
            <person name="Jaros S."/>
            <person name="Januszkiewicz K."/>
            <person name="Wedrychowicz H."/>
        </authorList>
    </citation>
    <scope>NUCLEOTIDE SEQUENCE [LARGE SCALE GENOMIC DNA]</scope>
    <source>
        <strain evidence="2 3">GAS95</strain>
    </source>
</reference>
<evidence type="ECO:0000313" key="2">
    <source>
        <dbReference type="EMBL" id="SIO59465.1"/>
    </source>
</evidence>
<dbReference type="InterPro" id="IPR035919">
    <property type="entry name" value="EAL_sf"/>
</dbReference>
<dbReference type="SMART" id="SM00052">
    <property type="entry name" value="EAL"/>
    <property type="match status" value="1"/>
</dbReference>